<keyword evidence="1" id="KW-0472">Membrane</keyword>
<feature type="transmembrane region" description="Helical" evidence="1">
    <location>
        <begin position="165"/>
        <end position="194"/>
    </location>
</feature>
<feature type="transmembrane region" description="Helical" evidence="1">
    <location>
        <begin position="253"/>
        <end position="273"/>
    </location>
</feature>
<dbReference type="EMBL" id="BAABHM010000042">
    <property type="protein sequence ID" value="GAA4726139.1"/>
    <property type="molecule type" value="Genomic_DNA"/>
</dbReference>
<reference evidence="3" key="1">
    <citation type="journal article" date="2019" name="Int. J. Syst. Evol. Microbiol.">
        <title>The Global Catalogue of Microorganisms (GCM) 10K type strain sequencing project: providing services to taxonomists for standard genome sequencing and annotation.</title>
        <authorList>
            <consortium name="The Broad Institute Genomics Platform"/>
            <consortium name="The Broad Institute Genome Sequencing Center for Infectious Disease"/>
            <person name="Wu L."/>
            <person name="Ma J."/>
        </authorList>
    </citation>
    <scope>NUCLEOTIDE SEQUENCE [LARGE SCALE GENOMIC DNA]</scope>
    <source>
        <strain evidence="3">JCM 17975</strain>
    </source>
</reference>
<sequence length="285" mass="30739">MAEPERNRRLSHWQALVDTRGRFRAYRAVLASRGRSQASHRASFRMDLVGAVLVGTIEFTELWVLYSATDQIGGFTLAQIMLVFGLSDLAFSLADLAAGHCDNLPVYVRAGTLDVFFLRPQPLLAQLMTSDLSLRRIGRCLVGATALTVGLVINDIDWSVGTVGLLLLALVCGFVIFTAQFVTAAGLQFFLVNGAEMTNAFVYGGRYAATQPASVWPRGLLVVFAGVFPVAFAAYLPVSTLLGMPGLAGLPTWLGWCAPVAALWAVVVAGLCWRWGLRHYRGAGG</sequence>
<evidence type="ECO:0000256" key="1">
    <source>
        <dbReference type="SAM" id="Phobius"/>
    </source>
</evidence>
<accession>A0ABP8YE06</accession>
<dbReference type="Proteomes" id="UP001500843">
    <property type="component" value="Unassembled WGS sequence"/>
</dbReference>
<dbReference type="InterPro" id="IPR010390">
    <property type="entry name" value="ABC-2_transporter-like"/>
</dbReference>
<evidence type="ECO:0000313" key="3">
    <source>
        <dbReference type="Proteomes" id="UP001500843"/>
    </source>
</evidence>
<dbReference type="Pfam" id="PF06182">
    <property type="entry name" value="ABC2_membrane_6"/>
    <property type="match status" value="1"/>
</dbReference>
<keyword evidence="3" id="KW-1185">Reference proteome</keyword>
<dbReference type="RefSeq" id="WP_253873949.1">
    <property type="nucleotide sequence ID" value="NZ_BAABHM010000042.1"/>
</dbReference>
<dbReference type="PANTHER" id="PTHR36833:SF1">
    <property type="entry name" value="INTEGRAL MEMBRANE TRANSPORT PROTEIN"/>
    <property type="match status" value="1"/>
</dbReference>
<evidence type="ECO:0000313" key="2">
    <source>
        <dbReference type="EMBL" id="GAA4726139.1"/>
    </source>
</evidence>
<comment type="caution">
    <text evidence="2">The sequence shown here is derived from an EMBL/GenBank/DDBJ whole genome shotgun (WGS) entry which is preliminary data.</text>
</comment>
<organism evidence="2 3">
    <name type="scientific">Promicromonospora umidemergens</name>
    <dbReference type="NCBI Taxonomy" id="629679"/>
    <lineage>
        <taxon>Bacteria</taxon>
        <taxon>Bacillati</taxon>
        <taxon>Actinomycetota</taxon>
        <taxon>Actinomycetes</taxon>
        <taxon>Micrococcales</taxon>
        <taxon>Promicromonosporaceae</taxon>
        <taxon>Promicromonospora</taxon>
    </lineage>
</organism>
<name>A0ABP8YE06_9MICO</name>
<keyword evidence="1" id="KW-1133">Transmembrane helix</keyword>
<keyword evidence="1" id="KW-0812">Transmembrane</keyword>
<gene>
    <name evidence="2" type="ORF">GCM10023198_59120</name>
</gene>
<protein>
    <submittedName>
        <fullName evidence="2">ABC-2 family transporter protein</fullName>
    </submittedName>
</protein>
<feature type="transmembrane region" description="Helical" evidence="1">
    <location>
        <begin position="215"/>
        <end position="238"/>
    </location>
</feature>
<dbReference type="PANTHER" id="PTHR36833">
    <property type="entry name" value="SLR0610 PROTEIN-RELATED"/>
    <property type="match status" value="1"/>
</dbReference>
<proteinExistence type="predicted"/>
<feature type="transmembrane region" description="Helical" evidence="1">
    <location>
        <begin position="137"/>
        <end position="153"/>
    </location>
</feature>